<dbReference type="Pfam" id="PF01263">
    <property type="entry name" value="Aldose_epim"/>
    <property type="match status" value="1"/>
</dbReference>
<dbReference type="InterPro" id="IPR037481">
    <property type="entry name" value="LacX"/>
</dbReference>
<dbReference type="PANTHER" id="PTHR11122">
    <property type="entry name" value="APOSPORY-ASSOCIATED PROTEIN C-RELATED"/>
    <property type="match status" value="1"/>
</dbReference>
<evidence type="ECO:0000256" key="2">
    <source>
        <dbReference type="ARBA" id="ARBA00011245"/>
    </source>
</evidence>
<dbReference type="InterPro" id="IPR014718">
    <property type="entry name" value="GH-type_carb-bd"/>
</dbReference>
<reference evidence="4 5" key="1">
    <citation type="submission" date="2020-12" db="EMBL/GenBank/DDBJ databases">
        <title>HMF7856_wgs.fasta genome submission.</title>
        <authorList>
            <person name="Kang H."/>
            <person name="Kim H."/>
            <person name="Joh K."/>
        </authorList>
    </citation>
    <scope>NUCLEOTIDE SEQUENCE [LARGE SCALE GENOMIC DNA]</scope>
    <source>
        <strain evidence="4 5">HMF7856</strain>
    </source>
</reference>
<dbReference type="EMBL" id="CP066775">
    <property type="protein sequence ID" value="QQL49823.1"/>
    <property type="molecule type" value="Genomic_DNA"/>
</dbReference>
<dbReference type="Gene3D" id="2.70.98.10">
    <property type="match status" value="1"/>
</dbReference>
<dbReference type="InterPro" id="IPR011013">
    <property type="entry name" value="Gal_mutarotase_sf_dom"/>
</dbReference>
<keyword evidence="3" id="KW-0106">Calcium</keyword>
<dbReference type="SUPFAM" id="SSF74650">
    <property type="entry name" value="Galactose mutarotase-like"/>
    <property type="match status" value="1"/>
</dbReference>
<evidence type="ECO:0000313" key="4">
    <source>
        <dbReference type="EMBL" id="QQL49823.1"/>
    </source>
</evidence>
<comment type="cofactor">
    <cofactor evidence="1">
        <name>Ca(2+)</name>
        <dbReference type="ChEBI" id="CHEBI:29108"/>
    </cofactor>
</comment>
<dbReference type="KEGG" id="mgik:GO620_016910"/>
<organism evidence="4 5">
    <name type="scientific">Mucilaginibacter ginkgonis</name>
    <dbReference type="NCBI Taxonomy" id="2682091"/>
    <lineage>
        <taxon>Bacteria</taxon>
        <taxon>Pseudomonadati</taxon>
        <taxon>Bacteroidota</taxon>
        <taxon>Sphingobacteriia</taxon>
        <taxon>Sphingobacteriales</taxon>
        <taxon>Sphingobacteriaceae</taxon>
        <taxon>Mucilaginibacter</taxon>
    </lineage>
</organism>
<dbReference type="PANTHER" id="PTHR11122:SF13">
    <property type="entry name" value="GLUCOSE-6-PHOSPHATE 1-EPIMERASE"/>
    <property type="match status" value="1"/>
</dbReference>
<evidence type="ECO:0000313" key="5">
    <source>
        <dbReference type="Proteomes" id="UP000429232"/>
    </source>
</evidence>
<dbReference type="Proteomes" id="UP000429232">
    <property type="component" value="Chromosome"/>
</dbReference>
<dbReference type="AlphaFoldDB" id="A0A6I4HVQ0"/>
<evidence type="ECO:0000256" key="1">
    <source>
        <dbReference type="ARBA" id="ARBA00001913"/>
    </source>
</evidence>
<dbReference type="GO" id="GO:0005975">
    <property type="term" value="P:carbohydrate metabolic process"/>
    <property type="evidence" value="ECO:0007669"/>
    <property type="project" value="InterPro"/>
</dbReference>
<dbReference type="InterPro" id="IPR008183">
    <property type="entry name" value="Aldose_1/G6P_1-epimerase"/>
</dbReference>
<keyword evidence="5" id="KW-1185">Reference proteome</keyword>
<evidence type="ECO:0000256" key="3">
    <source>
        <dbReference type="ARBA" id="ARBA00022837"/>
    </source>
</evidence>
<dbReference type="RefSeq" id="WP_157523465.1">
    <property type="nucleotide sequence ID" value="NZ_CP066775.1"/>
</dbReference>
<name>A0A6I4HVQ0_9SPHI</name>
<protein>
    <submittedName>
        <fullName evidence="4">Aldose 1-epimerase family protein</fullName>
    </submittedName>
</protein>
<sequence length="289" mass="33126">MTVIENEYLRVSISTQGAELHSVFNKQTGVEQLWQANPDVWPWHAPNLFPVVGGLINDELHVDGQNYAMKRHGFARQSEFKMAAETTKTHALFSLHYNDETLKVYPYKFTFQIIYDLIENSLRVTYKVINLESKPVYFSVGGHPAFNVPFNAGESYEDYYLEFETTEALATHRLSAEGYFNGETDPVQMNGNKLRLTRQLFDNDALVFKQLNTRQVTIKSDKHDQSLSVEFPHFNYLGIWAKPGADFVCIEPWLGCADTEGKQVDISQKECIQKVEQGHVFESSFYVSV</sequence>
<dbReference type="CDD" id="cd09024">
    <property type="entry name" value="Aldose_epim_lacX"/>
    <property type="match status" value="1"/>
</dbReference>
<proteinExistence type="predicted"/>
<dbReference type="GO" id="GO:0030246">
    <property type="term" value="F:carbohydrate binding"/>
    <property type="evidence" value="ECO:0007669"/>
    <property type="project" value="InterPro"/>
</dbReference>
<dbReference type="GO" id="GO:0016853">
    <property type="term" value="F:isomerase activity"/>
    <property type="evidence" value="ECO:0007669"/>
    <property type="project" value="InterPro"/>
</dbReference>
<comment type="subunit">
    <text evidence="2">Monomer.</text>
</comment>
<accession>A0A6I4HVQ0</accession>
<gene>
    <name evidence="4" type="ORF">GO620_016910</name>
</gene>